<evidence type="ECO:0000313" key="1">
    <source>
        <dbReference type="EMBL" id="QQP38656.1"/>
    </source>
</evidence>
<organism evidence="1 2">
    <name type="scientific">Caligus rogercresseyi</name>
    <name type="common">Sea louse</name>
    <dbReference type="NCBI Taxonomy" id="217165"/>
    <lineage>
        <taxon>Eukaryota</taxon>
        <taxon>Metazoa</taxon>
        <taxon>Ecdysozoa</taxon>
        <taxon>Arthropoda</taxon>
        <taxon>Crustacea</taxon>
        <taxon>Multicrustacea</taxon>
        <taxon>Hexanauplia</taxon>
        <taxon>Copepoda</taxon>
        <taxon>Siphonostomatoida</taxon>
        <taxon>Caligidae</taxon>
        <taxon>Caligus</taxon>
    </lineage>
</organism>
<feature type="non-terminal residue" evidence="1">
    <location>
        <position position="1"/>
    </location>
</feature>
<gene>
    <name evidence="1" type="ORF">FKW44_019291</name>
</gene>
<accession>A0A7T8GW45</accession>
<sequence>TINGFPGGVPSCELDFPIGHKGPISDSKSFQDTNEFPIKFTVTPEEEEPGIYRIKINGGFIKGYLIRETNLRDGGSWSSAEGFDQWTTVREDCVSHNIGFSQDRNQEDGTNIEFLFKSKN</sequence>
<protein>
    <submittedName>
        <fullName evidence="1">Uncharacterized protein</fullName>
    </submittedName>
</protein>
<dbReference type="EMBL" id="CP045902">
    <property type="protein sequence ID" value="QQP38656.1"/>
    <property type="molecule type" value="Genomic_DNA"/>
</dbReference>
<reference evidence="2" key="1">
    <citation type="submission" date="2021-01" db="EMBL/GenBank/DDBJ databases">
        <title>Caligus Genome Assembly.</title>
        <authorList>
            <person name="Gallardo-Escarate C."/>
        </authorList>
    </citation>
    <scope>NUCLEOTIDE SEQUENCE [LARGE SCALE GENOMIC DNA]</scope>
</reference>
<keyword evidence="2" id="KW-1185">Reference proteome</keyword>
<dbReference type="AlphaFoldDB" id="A0A7T8GW45"/>
<proteinExistence type="predicted"/>
<name>A0A7T8GW45_CALRO</name>
<evidence type="ECO:0000313" key="2">
    <source>
        <dbReference type="Proteomes" id="UP000595437"/>
    </source>
</evidence>
<dbReference type="Proteomes" id="UP000595437">
    <property type="component" value="Chromosome 13"/>
</dbReference>